<proteinExistence type="predicted"/>
<feature type="compositionally biased region" description="Basic and acidic residues" evidence="1">
    <location>
        <begin position="8"/>
        <end position="21"/>
    </location>
</feature>
<dbReference type="Proteomes" id="UP000746747">
    <property type="component" value="Unassembled WGS sequence"/>
</dbReference>
<sequence length="93" mass="10582">MNSASGVKMREDTRRGSDITHSTDGHCTRYEIILSYLALSLTFIKYVLASSTHSQQKLELFRIVRIAYELRIRPAILTMTTSFKEQGKDEGVV</sequence>
<dbReference type="EMBL" id="CAKAEH010001287">
    <property type="protein sequence ID" value="CAG9534092.1"/>
    <property type="molecule type" value="Genomic_DNA"/>
</dbReference>
<reference evidence="2" key="1">
    <citation type="submission" date="2021-09" db="EMBL/GenBank/DDBJ databases">
        <authorList>
            <consortium name="Pathogen Informatics"/>
        </authorList>
    </citation>
    <scope>NUCLEOTIDE SEQUENCE</scope>
</reference>
<dbReference type="AlphaFoldDB" id="A0A8J2M1B3"/>
<evidence type="ECO:0000313" key="2">
    <source>
        <dbReference type="EMBL" id="CAG9534092.1"/>
    </source>
</evidence>
<protein>
    <submittedName>
        <fullName evidence="2">Uncharacterized protein</fullName>
    </submittedName>
</protein>
<gene>
    <name evidence="2" type="ORF">CJOHNSTONI_LOCUS4264</name>
</gene>
<organism evidence="2 3">
    <name type="scientific">Cercopithifilaria johnstoni</name>
    <dbReference type="NCBI Taxonomy" id="2874296"/>
    <lineage>
        <taxon>Eukaryota</taxon>
        <taxon>Metazoa</taxon>
        <taxon>Ecdysozoa</taxon>
        <taxon>Nematoda</taxon>
        <taxon>Chromadorea</taxon>
        <taxon>Rhabditida</taxon>
        <taxon>Spirurina</taxon>
        <taxon>Spiruromorpha</taxon>
        <taxon>Filarioidea</taxon>
        <taxon>Onchocercidae</taxon>
        <taxon>Cercopithifilaria</taxon>
    </lineage>
</organism>
<evidence type="ECO:0000256" key="1">
    <source>
        <dbReference type="SAM" id="MobiDB-lite"/>
    </source>
</evidence>
<accession>A0A8J2M1B3</accession>
<name>A0A8J2M1B3_9BILA</name>
<comment type="caution">
    <text evidence="2">The sequence shown here is derived from an EMBL/GenBank/DDBJ whole genome shotgun (WGS) entry which is preliminary data.</text>
</comment>
<keyword evidence="3" id="KW-1185">Reference proteome</keyword>
<evidence type="ECO:0000313" key="3">
    <source>
        <dbReference type="Proteomes" id="UP000746747"/>
    </source>
</evidence>
<feature type="region of interest" description="Disordered" evidence="1">
    <location>
        <begin position="1"/>
        <end position="21"/>
    </location>
</feature>